<dbReference type="AlphaFoldDB" id="A0A3S5AN61"/>
<accession>A0A3S5AN61</accession>
<evidence type="ECO:0000313" key="1">
    <source>
        <dbReference type="EMBL" id="VEL41098.1"/>
    </source>
</evidence>
<name>A0A3S5AN61_9PLAT</name>
<comment type="caution">
    <text evidence="1">The sequence shown here is derived from an EMBL/GenBank/DDBJ whole genome shotgun (WGS) entry which is preliminary data.</text>
</comment>
<reference evidence="1" key="1">
    <citation type="submission" date="2018-11" db="EMBL/GenBank/DDBJ databases">
        <authorList>
            <consortium name="Pathogen Informatics"/>
        </authorList>
    </citation>
    <scope>NUCLEOTIDE SEQUENCE</scope>
</reference>
<protein>
    <submittedName>
        <fullName evidence="1">Uncharacterized protein</fullName>
    </submittedName>
</protein>
<proteinExistence type="predicted"/>
<dbReference type="Proteomes" id="UP000784294">
    <property type="component" value="Unassembled WGS sequence"/>
</dbReference>
<dbReference type="EMBL" id="CAAALY010267840">
    <property type="protein sequence ID" value="VEL41098.1"/>
    <property type="molecule type" value="Genomic_DNA"/>
</dbReference>
<keyword evidence="2" id="KW-1185">Reference proteome</keyword>
<sequence length="142" mass="15302">MNLNTVLELDHSEREPWPSEDINACNATKLKLSLPTDACGLHGRESCKARLFLVVMAPPVTYLDGVKAGNEVGAVSSTLAKVGHHQHIQDVSKAQLSSYQLFTCRCRMPSDLALARHGINAPVVVTTRAPDHAEAAPSCQGF</sequence>
<evidence type="ECO:0000313" key="2">
    <source>
        <dbReference type="Proteomes" id="UP000784294"/>
    </source>
</evidence>
<gene>
    <name evidence="1" type="ORF">PXEA_LOCUS34538</name>
</gene>
<organism evidence="1 2">
    <name type="scientific">Protopolystoma xenopodis</name>
    <dbReference type="NCBI Taxonomy" id="117903"/>
    <lineage>
        <taxon>Eukaryota</taxon>
        <taxon>Metazoa</taxon>
        <taxon>Spiralia</taxon>
        <taxon>Lophotrochozoa</taxon>
        <taxon>Platyhelminthes</taxon>
        <taxon>Monogenea</taxon>
        <taxon>Polyopisthocotylea</taxon>
        <taxon>Polystomatidea</taxon>
        <taxon>Polystomatidae</taxon>
        <taxon>Protopolystoma</taxon>
    </lineage>
</organism>